<dbReference type="Gene3D" id="3.40.50.10490">
    <property type="entry name" value="Glucose-6-phosphate isomerase like protein, domain 1"/>
    <property type="match status" value="2"/>
</dbReference>
<reference evidence="3 4" key="1">
    <citation type="submission" date="2023-04" db="EMBL/GenBank/DDBJ databases">
        <title>A long-awaited taxogenomic arrangement of the family Halomonadaceae.</title>
        <authorList>
            <person name="De La Haba R."/>
            <person name="Chuvochina M."/>
            <person name="Wittouck S."/>
            <person name="Arahal D.R."/>
            <person name="Sanchez-Porro C."/>
            <person name="Hugenholtz P."/>
            <person name="Ventosa A."/>
        </authorList>
    </citation>
    <scope>NUCLEOTIDE SEQUENCE [LARGE SCALE GENOMIC DNA]</scope>
    <source>
        <strain evidence="3 4">DSM 22428</strain>
    </source>
</reference>
<evidence type="ECO:0000313" key="3">
    <source>
        <dbReference type="EMBL" id="MDR5897183.1"/>
    </source>
</evidence>
<dbReference type="GO" id="GO:0016787">
    <property type="term" value="F:hydrolase activity"/>
    <property type="evidence" value="ECO:0007669"/>
    <property type="project" value="UniProtKB-KW"/>
</dbReference>
<dbReference type="PANTHER" id="PTHR10937:SF8">
    <property type="entry name" value="AMINOTRANSFERASE-RELATED"/>
    <property type="match status" value="1"/>
</dbReference>
<evidence type="ECO:0000259" key="2">
    <source>
        <dbReference type="PROSITE" id="PS51464"/>
    </source>
</evidence>
<comment type="caution">
    <text evidence="3">The sequence shown here is derived from an EMBL/GenBank/DDBJ whole genome shotgun (WGS) entry which is preliminary data.</text>
</comment>
<sequence length="339" mass="35935">MSLMKEEALSCAAILRQQTPALEAPLARLSATLRSHPPAMMLTVARGSSDHAASYAGYLAMKHLGRPMASIPPSLSTHHQVPWHVDNALSLAISQSGQSPDLVDLQRALGEGGARTLALTNAPDSPLGHASAHELILHAGTERSVAATKSYLATLAACAHFIGLWAEDTALLDALISLPETLDHACTQPWASAVERLEHADRMLVIGRGSGLAIAQEAALKFKETCAIQAEAFSGAEVRHGPMALIGPGYPVLVFAPPGPEQQSLLELADWLEGAGADVLLAADTRIARRTLTLSEAAHDDLQPLSAIQSFYLMVEQLARARGLDPDAPPHLSKVTRTR</sequence>
<dbReference type="InterPro" id="IPR001347">
    <property type="entry name" value="SIS_dom"/>
</dbReference>
<dbReference type="PANTHER" id="PTHR10937">
    <property type="entry name" value="GLUCOSAMINE--FRUCTOSE-6-PHOSPHATE AMINOTRANSFERASE, ISOMERIZING"/>
    <property type="match status" value="1"/>
</dbReference>
<dbReference type="InterPro" id="IPR035466">
    <property type="entry name" value="GlmS/AgaS_SIS"/>
</dbReference>
<keyword evidence="1" id="KW-0677">Repeat</keyword>
<accession>A0ABU1GYV3</accession>
<dbReference type="InterPro" id="IPR035490">
    <property type="entry name" value="GlmS/FrlB_SIS"/>
</dbReference>
<dbReference type="EC" id="3.5.-.-" evidence="3"/>
<gene>
    <name evidence="3" type="ORF">QC825_14005</name>
</gene>
<dbReference type="EMBL" id="JARWAO010000009">
    <property type="protein sequence ID" value="MDR5897183.1"/>
    <property type="molecule type" value="Genomic_DNA"/>
</dbReference>
<dbReference type="Proteomes" id="UP001269375">
    <property type="component" value="Unassembled WGS sequence"/>
</dbReference>
<keyword evidence="4" id="KW-1185">Reference proteome</keyword>
<dbReference type="CDD" id="cd05008">
    <property type="entry name" value="SIS_GlmS_GlmD_1"/>
    <property type="match status" value="1"/>
</dbReference>
<dbReference type="Pfam" id="PF01380">
    <property type="entry name" value="SIS"/>
    <property type="match status" value="2"/>
</dbReference>
<feature type="domain" description="SIS" evidence="2">
    <location>
        <begin position="29"/>
        <end position="177"/>
    </location>
</feature>
<organism evidence="3 4">
    <name type="scientific">Larsenimonas suaedae</name>
    <dbReference type="NCBI Taxonomy" id="1851019"/>
    <lineage>
        <taxon>Bacteria</taxon>
        <taxon>Pseudomonadati</taxon>
        <taxon>Pseudomonadota</taxon>
        <taxon>Gammaproteobacteria</taxon>
        <taxon>Oceanospirillales</taxon>
        <taxon>Halomonadaceae</taxon>
        <taxon>Larsenimonas</taxon>
    </lineage>
</organism>
<keyword evidence="3" id="KW-0378">Hydrolase</keyword>
<evidence type="ECO:0000256" key="1">
    <source>
        <dbReference type="ARBA" id="ARBA00022737"/>
    </source>
</evidence>
<dbReference type="SUPFAM" id="SSF53697">
    <property type="entry name" value="SIS domain"/>
    <property type="match status" value="1"/>
</dbReference>
<proteinExistence type="predicted"/>
<dbReference type="InterPro" id="IPR046348">
    <property type="entry name" value="SIS_dom_sf"/>
</dbReference>
<evidence type="ECO:0000313" key="4">
    <source>
        <dbReference type="Proteomes" id="UP001269375"/>
    </source>
</evidence>
<dbReference type="RefSeq" id="WP_251595402.1">
    <property type="nucleotide sequence ID" value="NZ_JAMLJI010000005.1"/>
</dbReference>
<dbReference type="PROSITE" id="PS51464">
    <property type="entry name" value="SIS"/>
    <property type="match status" value="2"/>
</dbReference>
<name>A0ABU1GYV3_9GAMM</name>
<feature type="domain" description="SIS" evidence="2">
    <location>
        <begin position="193"/>
        <end position="329"/>
    </location>
</feature>
<dbReference type="CDD" id="cd05009">
    <property type="entry name" value="SIS_GlmS_GlmD_2"/>
    <property type="match status" value="1"/>
</dbReference>
<protein>
    <submittedName>
        <fullName evidence="3">SIS domain-containing protein</fullName>
        <ecNumber evidence="3">3.5.-.-</ecNumber>
    </submittedName>
</protein>